<keyword evidence="3 5" id="KW-1133">Transmembrane helix</keyword>
<comment type="subcellular location">
    <subcellularLocation>
        <location evidence="1">Membrane</location>
    </subcellularLocation>
</comment>
<keyword evidence="4 5" id="KW-0472">Membrane</keyword>
<keyword evidence="8" id="KW-1185">Reference proteome</keyword>
<feature type="transmembrane region" description="Helical" evidence="5">
    <location>
        <begin position="242"/>
        <end position="268"/>
    </location>
</feature>
<accession>A0A0N4V793</accession>
<evidence type="ECO:0000256" key="2">
    <source>
        <dbReference type="ARBA" id="ARBA00022692"/>
    </source>
</evidence>
<proteinExistence type="predicted"/>
<reference evidence="9" key="1">
    <citation type="submission" date="2017-02" db="UniProtKB">
        <authorList>
            <consortium name="WormBaseParasite"/>
        </authorList>
    </citation>
    <scope>IDENTIFICATION</scope>
</reference>
<dbReference type="GO" id="GO:0016020">
    <property type="term" value="C:membrane"/>
    <property type="evidence" value="ECO:0007669"/>
    <property type="project" value="UniProtKB-SubCell"/>
</dbReference>
<dbReference type="STRING" id="51028.A0A0N4V793"/>
<dbReference type="OrthoDB" id="10011262at2759"/>
<dbReference type="AlphaFoldDB" id="A0A0N4V793"/>
<sequence length="350" mass="40513">MSPSIVIGVAGNLLTVVILLSKEIRSSVNTLFSIIAICDTIYLLLITPYVISNFDRLAMNFTFRYYYLKLWHCVVAFANWSSATLNQREGGTVSVERILVIRNPFRKEWSQEVIMHIVFIIATFTFLLTFYDHYAYKCISKKFCNDTQVVGKCFDVTLDKWSNHVINPVSELQRLYVRWSIIINVIFAVVLPVSLLTGAKIILIKSIKKRNMVLRQFMAQESIHETEHEEMLRHKMERKVEITAIVAITCFIVTKVPSAVVLTIQIIFTEEFSGLLWYNIKMLTTFLVIFGKTLNFPVIYLSSQKFRDELYKKLKNEAPRSSKPSLRQSTCRLLVKAQSLPEKSTRRDQL</sequence>
<dbReference type="WBParaSite" id="EVEC_0000615401-mRNA-1">
    <property type="protein sequence ID" value="EVEC_0000615401-mRNA-1"/>
    <property type="gene ID" value="EVEC_0000615401"/>
</dbReference>
<evidence type="ECO:0000256" key="3">
    <source>
        <dbReference type="ARBA" id="ARBA00022989"/>
    </source>
</evidence>
<dbReference type="SUPFAM" id="SSF81321">
    <property type="entry name" value="Family A G protein-coupled receptor-like"/>
    <property type="match status" value="1"/>
</dbReference>
<protein>
    <submittedName>
        <fullName evidence="9">G_PROTEIN_RECEP_F1_2 domain-containing protein</fullName>
    </submittedName>
</protein>
<gene>
    <name evidence="7" type="ORF">EVEC_LOCUS5765</name>
</gene>
<feature type="transmembrane region" description="Helical" evidence="5">
    <location>
        <begin position="63"/>
        <end position="80"/>
    </location>
</feature>
<evidence type="ECO:0000313" key="7">
    <source>
        <dbReference type="EMBL" id="VDD91014.1"/>
    </source>
</evidence>
<feature type="transmembrane region" description="Helical" evidence="5">
    <location>
        <begin position="181"/>
        <end position="203"/>
    </location>
</feature>
<keyword evidence="2 5" id="KW-0812">Transmembrane</keyword>
<evidence type="ECO:0000256" key="4">
    <source>
        <dbReference type="ARBA" id="ARBA00023136"/>
    </source>
</evidence>
<feature type="transmembrane region" description="Helical" evidence="5">
    <location>
        <begin position="31"/>
        <end position="51"/>
    </location>
</feature>
<evidence type="ECO:0000256" key="5">
    <source>
        <dbReference type="SAM" id="Phobius"/>
    </source>
</evidence>
<dbReference type="CDD" id="cd14978">
    <property type="entry name" value="7tmA_FMRFamide_R-like"/>
    <property type="match status" value="1"/>
</dbReference>
<dbReference type="EMBL" id="UXUI01008261">
    <property type="protein sequence ID" value="VDD91014.1"/>
    <property type="molecule type" value="Genomic_DNA"/>
</dbReference>
<dbReference type="Proteomes" id="UP000274131">
    <property type="component" value="Unassembled WGS sequence"/>
</dbReference>
<evidence type="ECO:0000313" key="8">
    <source>
        <dbReference type="Proteomes" id="UP000274131"/>
    </source>
</evidence>
<feature type="transmembrane region" description="Helical" evidence="5">
    <location>
        <begin position="280"/>
        <end position="303"/>
    </location>
</feature>
<feature type="transmembrane region" description="Helical" evidence="5">
    <location>
        <begin position="6"/>
        <end position="24"/>
    </location>
</feature>
<evidence type="ECO:0000259" key="6">
    <source>
        <dbReference type="PROSITE" id="PS50262"/>
    </source>
</evidence>
<dbReference type="InterPro" id="IPR017452">
    <property type="entry name" value="GPCR_Rhodpsn_7TM"/>
</dbReference>
<evidence type="ECO:0000313" key="9">
    <source>
        <dbReference type="WBParaSite" id="EVEC_0000615401-mRNA-1"/>
    </source>
</evidence>
<evidence type="ECO:0000256" key="1">
    <source>
        <dbReference type="ARBA" id="ARBA00004370"/>
    </source>
</evidence>
<feature type="domain" description="G-protein coupled receptors family 1 profile" evidence="6">
    <location>
        <begin position="11"/>
        <end position="300"/>
    </location>
</feature>
<dbReference type="PANTHER" id="PTHR46895">
    <property type="entry name" value="PROTEIN CBG20548-RELATED"/>
    <property type="match status" value="1"/>
</dbReference>
<name>A0A0N4V793_ENTVE</name>
<feature type="transmembrane region" description="Helical" evidence="5">
    <location>
        <begin position="113"/>
        <end position="131"/>
    </location>
</feature>
<reference evidence="7 8" key="2">
    <citation type="submission" date="2018-10" db="EMBL/GenBank/DDBJ databases">
        <authorList>
            <consortium name="Pathogen Informatics"/>
        </authorList>
    </citation>
    <scope>NUCLEOTIDE SEQUENCE [LARGE SCALE GENOMIC DNA]</scope>
</reference>
<organism evidence="9">
    <name type="scientific">Enterobius vermicularis</name>
    <name type="common">Human pinworm</name>
    <dbReference type="NCBI Taxonomy" id="51028"/>
    <lineage>
        <taxon>Eukaryota</taxon>
        <taxon>Metazoa</taxon>
        <taxon>Ecdysozoa</taxon>
        <taxon>Nematoda</taxon>
        <taxon>Chromadorea</taxon>
        <taxon>Rhabditida</taxon>
        <taxon>Spirurina</taxon>
        <taxon>Oxyuridomorpha</taxon>
        <taxon>Oxyuroidea</taxon>
        <taxon>Oxyuridae</taxon>
        <taxon>Enterobius</taxon>
    </lineage>
</organism>
<dbReference type="PROSITE" id="PS50262">
    <property type="entry name" value="G_PROTEIN_RECEP_F1_2"/>
    <property type="match status" value="1"/>
</dbReference>
<dbReference type="Gene3D" id="1.20.1070.10">
    <property type="entry name" value="Rhodopsin 7-helix transmembrane proteins"/>
    <property type="match status" value="1"/>
</dbReference>